<name>A0AAV4CJW1_9GAST</name>
<sequence>MRNQTKISVNKMKGVCSLDPNPSFGRNSHMLQVTLGLHPASARNTNNIKATRNVRKLHQREATQEMDRIKLATQETDRIKLTAKDV</sequence>
<gene>
    <name evidence="1" type="ORF">PoB_005818700</name>
</gene>
<comment type="caution">
    <text evidence="1">The sequence shown here is derived from an EMBL/GenBank/DDBJ whole genome shotgun (WGS) entry which is preliminary data.</text>
</comment>
<keyword evidence="2" id="KW-1185">Reference proteome</keyword>
<dbReference type="Proteomes" id="UP000735302">
    <property type="component" value="Unassembled WGS sequence"/>
</dbReference>
<dbReference type="AlphaFoldDB" id="A0AAV4CJW1"/>
<evidence type="ECO:0000313" key="2">
    <source>
        <dbReference type="Proteomes" id="UP000735302"/>
    </source>
</evidence>
<evidence type="ECO:0000313" key="1">
    <source>
        <dbReference type="EMBL" id="GFO31682.1"/>
    </source>
</evidence>
<proteinExistence type="predicted"/>
<dbReference type="EMBL" id="BLXT01006414">
    <property type="protein sequence ID" value="GFO31682.1"/>
    <property type="molecule type" value="Genomic_DNA"/>
</dbReference>
<organism evidence="1 2">
    <name type="scientific">Plakobranchus ocellatus</name>
    <dbReference type="NCBI Taxonomy" id="259542"/>
    <lineage>
        <taxon>Eukaryota</taxon>
        <taxon>Metazoa</taxon>
        <taxon>Spiralia</taxon>
        <taxon>Lophotrochozoa</taxon>
        <taxon>Mollusca</taxon>
        <taxon>Gastropoda</taxon>
        <taxon>Heterobranchia</taxon>
        <taxon>Euthyneura</taxon>
        <taxon>Panpulmonata</taxon>
        <taxon>Sacoglossa</taxon>
        <taxon>Placobranchoidea</taxon>
        <taxon>Plakobranchidae</taxon>
        <taxon>Plakobranchus</taxon>
    </lineage>
</organism>
<protein>
    <submittedName>
        <fullName evidence="1">Uncharacterized protein</fullName>
    </submittedName>
</protein>
<accession>A0AAV4CJW1</accession>
<reference evidence="1 2" key="1">
    <citation type="journal article" date="2021" name="Elife">
        <title>Chloroplast acquisition without the gene transfer in kleptoplastic sea slugs, Plakobranchus ocellatus.</title>
        <authorList>
            <person name="Maeda T."/>
            <person name="Takahashi S."/>
            <person name="Yoshida T."/>
            <person name="Shimamura S."/>
            <person name="Takaki Y."/>
            <person name="Nagai Y."/>
            <person name="Toyoda A."/>
            <person name="Suzuki Y."/>
            <person name="Arimoto A."/>
            <person name="Ishii H."/>
            <person name="Satoh N."/>
            <person name="Nishiyama T."/>
            <person name="Hasebe M."/>
            <person name="Maruyama T."/>
            <person name="Minagawa J."/>
            <person name="Obokata J."/>
            <person name="Shigenobu S."/>
        </authorList>
    </citation>
    <scope>NUCLEOTIDE SEQUENCE [LARGE SCALE GENOMIC DNA]</scope>
</reference>